<feature type="compositionally biased region" description="Low complexity" evidence="14">
    <location>
        <begin position="651"/>
        <end position="662"/>
    </location>
</feature>
<dbReference type="Pfam" id="PF00858">
    <property type="entry name" value="ASC"/>
    <property type="match status" value="1"/>
</dbReference>
<evidence type="ECO:0000313" key="15">
    <source>
        <dbReference type="EnsemblMetazoa" id="XP_019770176.1"/>
    </source>
</evidence>
<reference evidence="16" key="1">
    <citation type="journal article" date="2013" name="Genome Biol.">
        <title>Draft genome of the mountain pine beetle, Dendroctonus ponderosae Hopkins, a major forest pest.</title>
        <authorList>
            <person name="Keeling C.I."/>
            <person name="Yuen M.M."/>
            <person name="Liao N.Y."/>
            <person name="Docking T.R."/>
            <person name="Chan S.K."/>
            <person name="Taylor G.A."/>
            <person name="Palmquist D.L."/>
            <person name="Jackman S.D."/>
            <person name="Nguyen A."/>
            <person name="Li M."/>
            <person name="Henderson H."/>
            <person name="Janes J.K."/>
            <person name="Zhao Y."/>
            <person name="Pandoh P."/>
            <person name="Moore R."/>
            <person name="Sperling F.A."/>
            <person name="Huber D.P."/>
            <person name="Birol I."/>
            <person name="Jones S.J."/>
            <person name="Bohlmann J."/>
        </authorList>
    </citation>
    <scope>NUCLEOTIDE SEQUENCE</scope>
</reference>
<evidence type="ECO:0000256" key="14">
    <source>
        <dbReference type="SAM" id="MobiDB-lite"/>
    </source>
</evidence>
<keyword evidence="11 13" id="KW-0739">Sodium transport</keyword>
<keyword evidence="8" id="KW-0915">Sodium</keyword>
<keyword evidence="16" id="KW-1185">Reference proteome</keyword>
<keyword evidence="9 13" id="KW-0406">Ion transport</keyword>
<sequence>MIVDFSDKNYFSSLLKDGLIRCIFFCEFHHTAGPIISCQVPENFVSKELFDSISVYIITKAELQRSTITVTLEDCKVLGFPIRIDNKKYERNAFHFNLCFVCDSETRTVQYEHVVTKFSDYLMAMEIESRFLSTGKSNEKLTPILKTVLEDLNTKGECALLEGPIATHLKVCRIRSDPTPVLDHQVPVFMKALPPHQWDLTTQQVTPYIDGFNHVARIAALSDVDNNLVKACVQNLVYYGVVALVPLFQYGNIYCATWKLRSLAQDRELQVGQCVHRLIVPPITTYYGFRLNDSMRYPSVTICRRPGFNTDIFPNYGLRRGQSLLNQNVFRNFYFDNFTIKEFLEDTTYDFDDVVNSYAFNGMGMHLAAAEWTLFHTISYGKCFSFTPRETSSTYSISGGWIFSLKHDVIERFVDSYGVSQYGFHVYVHDPNEILTSGLEQDDSFLEYIYIEASEDIRLQLRYQEFLRVNTNENPCIDPGDQPTYSRSRCLEECYFHQIANSTNCTLPWLWLLPEETLPQCSNVDQVTLLASLLLSHNRETLMANCSCPKSCHVTIYTPSIISRTKLNENQDTRSFIAMHYANNLVTEMKELVGYNVTAFIADIGGSLGFLLGLSVVGFIRVIERIVCSIIKTYYQKKKKPDEEQRSETQSSSSSSTSSKSTKILHTNSFGKRKPLPDNINLYENLQDFESDDFKYYQKTLIAESSNSRY</sequence>
<dbReference type="PANTHER" id="PTHR12991">
    <property type="entry name" value="NITROGEN PERMEASE REGULATOR 2/TUMOR SUPPRESSOR CANDIDATE 4"/>
    <property type="match status" value="1"/>
</dbReference>
<dbReference type="GO" id="GO:0005272">
    <property type="term" value="F:sodium channel activity"/>
    <property type="evidence" value="ECO:0007669"/>
    <property type="project" value="UniProtKB-KW"/>
</dbReference>
<comment type="similarity">
    <text evidence="3">Belongs to the NPR2 family.</text>
</comment>
<dbReference type="Proteomes" id="UP000019118">
    <property type="component" value="Unassembled WGS sequence"/>
</dbReference>
<organism evidence="15 16">
    <name type="scientific">Dendroctonus ponderosae</name>
    <name type="common">Mountain pine beetle</name>
    <dbReference type="NCBI Taxonomy" id="77166"/>
    <lineage>
        <taxon>Eukaryota</taxon>
        <taxon>Metazoa</taxon>
        <taxon>Ecdysozoa</taxon>
        <taxon>Arthropoda</taxon>
        <taxon>Hexapoda</taxon>
        <taxon>Insecta</taxon>
        <taxon>Pterygota</taxon>
        <taxon>Neoptera</taxon>
        <taxon>Endopterygota</taxon>
        <taxon>Coleoptera</taxon>
        <taxon>Polyphaga</taxon>
        <taxon>Cucujiformia</taxon>
        <taxon>Curculionidae</taxon>
        <taxon>Scolytinae</taxon>
        <taxon>Dendroctonus</taxon>
    </lineage>
</organism>
<dbReference type="GO" id="GO:1990130">
    <property type="term" value="C:GATOR1 complex"/>
    <property type="evidence" value="ECO:0007669"/>
    <property type="project" value="TreeGrafter"/>
</dbReference>
<evidence type="ECO:0000256" key="10">
    <source>
        <dbReference type="ARBA" id="ARBA00023136"/>
    </source>
</evidence>
<evidence type="ECO:0000256" key="3">
    <source>
        <dbReference type="ARBA" id="ARBA00008433"/>
    </source>
</evidence>
<accession>A0AAR5QAJ1</accession>
<dbReference type="InterPro" id="IPR001873">
    <property type="entry name" value="ENaC"/>
</dbReference>
<dbReference type="Gene3D" id="1.10.287.770">
    <property type="entry name" value="YojJ-like"/>
    <property type="match status" value="1"/>
</dbReference>
<proteinExistence type="inferred from homology"/>
<evidence type="ECO:0000313" key="16">
    <source>
        <dbReference type="Proteomes" id="UP000019118"/>
    </source>
</evidence>
<evidence type="ECO:0000256" key="9">
    <source>
        <dbReference type="ARBA" id="ARBA00023065"/>
    </source>
</evidence>
<reference evidence="15" key="2">
    <citation type="submission" date="2024-08" db="UniProtKB">
        <authorList>
            <consortium name="EnsemblMetazoa"/>
        </authorList>
    </citation>
    <scope>IDENTIFICATION</scope>
</reference>
<dbReference type="PANTHER" id="PTHR12991:SF10">
    <property type="entry name" value="GATOR COMPLEX PROTEIN NPRL2"/>
    <property type="match status" value="1"/>
</dbReference>
<dbReference type="GO" id="GO:0010508">
    <property type="term" value="P:positive regulation of autophagy"/>
    <property type="evidence" value="ECO:0007669"/>
    <property type="project" value="TreeGrafter"/>
</dbReference>
<comment type="subcellular location">
    <subcellularLocation>
        <location evidence="1">Membrane</location>
        <topology evidence="1">Multi-pass membrane protein</topology>
    </subcellularLocation>
</comment>
<feature type="region of interest" description="Disordered" evidence="14">
    <location>
        <begin position="639"/>
        <end position="678"/>
    </location>
</feature>
<evidence type="ECO:0000256" key="2">
    <source>
        <dbReference type="ARBA" id="ARBA00007193"/>
    </source>
</evidence>
<keyword evidence="7" id="KW-1133">Transmembrane helix</keyword>
<keyword evidence="12 13" id="KW-0407">Ion channel</keyword>
<dbReference type="InterPro" id="IPR009348">
    <property type="entry name" value="NPR2-like"/>
</dbReference>
<evidence type="ECO:0000256" key="13">
    <source>
        <dbReference type="RuleBase" id="RU000679"/>
    </source>
</evidence>
<keyword evidence="5 13" id="KW-0894">Sodium channel</keyword>
<evidence type="ECO:0000256" key="7">
    <source>
        <dbReference type="ARBA" id="ARBA00022989"/>
    </source>
</evidence>
<dbReference type="AlphaFoldDB" id="A0AAR5QAJ1"/>
<dbReference type="EnsemblMetazoa" id="XM_019914617.1">
    <property type="protein sequence ID" value="XP_019770176.1"/>
    <property type="gene ID" value="LOC109544443"/>
</dbReference>
<dbReference type="GO" id="GO:1904262">
    <property type="term" value="P:negative regulation of TORC1 signaling"/>
    <property type="evidence" value="ECO:0007669"/>
    <property type="project" value="UniProtKB-ARBA"/>
</dbReference>
<keyword evidence="6 13" id="KW-0812">Transmembrane</keyword>
<keyword evidence="4 13" id="KW-0813">Transport</keyword>
<dbReference type="GO" id="GO:0005774">
    <property type="term" value="C:vacuolar membrane"/>
    <property type="evidence" value="ECO:0007669"/>
    <property type="project" value="TreeGrafter"/>
</dbReference>
<dbReference type="Pfam" id="PF06218">
    <property type="entry name" value="NPR2"/>
    <property type="match status" value="1"/>
</dbReference>
<evidence type="ECO:0000256" key="5">
    <source>
        <dbReference type="ARBA" id="ARBA00022461"/>
    </source>
</evidence>
<evidence type="ECO:0000256" key="12">
    <source>
        <dbReference type="ARBA" id="ARBA00023303"/>
    </source>
</evidence>
<dbReference type="GO" id="GO:0005096">
    <property type="term" value="F:GTPase activator activity"/>
    <property type="evidence" value="ECO:0007669"/>
    <property type="project" value="TreeGrafter"/>
</dbReference>
<evidence type="ECO:0000256" key="6">
    <source>
        <dbReference type="ARBA" id="ARBA00022692"/>
    </source>
</evidence>
<evidence type="ECO:0000256" key="1">
    <source>
        <dbReference type="ARBA" id="ARBA00004141"/>
    </source>
</evidence>
<name>A0AAR5QAJ1_DENPD</name>
<protein>
    <submittedName>
        <fullName evidence="15">Uncharacterized protein</fullName>
    </submittedName>
</protein>
<keyword evidence="10" id="KW-0472">Membrane</keyword>
<evidence type="ECO:0000256" key="4">
    <source>
        <dbReference type="ARBA" id="ARBA00022448"/>
    </source>
</evidence>
<comment type="similarity">
    <text evidence="2 13">Belongs to the amiloride-sensitive sodium channel (TC 1.A.6) family.</text>
</comment>
<evidence type="ECO:0000256" key="8">
    <source>
        <dbReference type="ARBA" id="ARBA00023053"/>
    </source>
</evidence>
<evidence type="ECO:0000256" key="11">
    <source>
        <dbReference type="ARBA" id="ARBA00023201"/>
    </source>
</evidence>
<dbReference type="GO" id="GO:0034198">
    <property type="term" value="P:cellular response to amino acid starvation"/>
    <property type="evidence" value="ECO:0007669"/>
    <property type="project" value="TreeGrafter"/>
</dbReference>